<sequence length="137" mass="15964">MSAEIEEKVLRNLKSHEELSDILKSTLYKMSLEGFEAFEDYKNYANPDSFSNVVKKIEWVELVEDDRLSVHKLQKIKLPDLSTKTTEIMSEGNLTIDQFLVGYIVPEDKVIEEIKSGNELYYVKDADLFYKINVDEF</sequence>
<accession>A0A2L1C958</accession>
<name>A0A2L1C958_METMI</name>
<dbReference type="AlphaFoldDB" id="A0A2L1C958"/>
<gene>
    <name evidence="1" type="ORF">MMJJ_05040</name>
</gene>
<dbReference type="KEGG" id="mmad:MMJJ_05040"/>
<evidence type="ECO:0000313" key="1">
    <source>
        <dbReference type="EMBL" id="AVB75921.1"/>
    </source>
</evidence>
<protein>
    <submittedName>
        <fullName evidence="1">Uncharacterized protein</fullName>
    </submittedName>
</protein>
<dbReference type="Proteomes" id="UP000239462">
    <property type="component" value="Chromosome"/>
</dbReference>
<dbReference type="GeneID" id="36101594"/>
<reference evidence="2" key="1">
    <citation type="journal article" date="2018" name="Genome Announc.">
        <title>Complete Genome Sequence of the Methanococcus maripaludis Type Strain JJ (DSM 2067), a Model for Selenoprotein Synthesis in Archaea.</title>
        <authorList>
            <person name="Poehlein A."/>
            <person name="Heym D."/>
            <person name="Quitzke V."/>
            <person name="Fersch J."/>
            <person name="Daniel R."/>
            <person name="Rother M."/>
        </authorList>
    </citation>
    <scope>NUCLEOTIDE SEQUENCE [LARGE SCALE GENOMIC DNA]</scope>
    <source>
        <strain evidence="2">DSM 2067</strain>
    </source>
</reference>
<proteinExistence type="predicted"/>
<evidence type="ECO:0000313" key="2">
    <source>
        <dbReference type="Proteomes" id="UP000239462"/>
    </source>
</evidence>
<organism evidence="1 2">
    <name type="scientific">Methanococcus maripaludis</name>
    <name type="common">Methanococcus deltae</name>
    <dbReference type="NCBI Taxonomy" id="39152"/>
    <lineage>
        <taxon>Archaea</taxon>
        <taxon>Methanobacteriati</taxon>
        <taxon>Methanobacteriota</taxon>
        <taxon>Methanomada group</taxon>
        <taxon>Methanococci</taxon>
        <taxon>Methanococcales</taxon>
        <taxon>Methanococcaceae</taxon>
        <taxon>Methanococcus</taxon>
    </lineage>
</organism>
<dbReference type="EMBL" id="CP026606">
    <property type="protein sequence ID" value="AVB75921.1"/>
    <property type="molecule type" value="Genomic_DNA"/>
</dbReference>
<dbReference type="RefSeq" id="WP_104837537.1">
    <property type="nucleotide sequence ID" value="NZ_CP026606.1"/>
</dbReference>